<dbReference type="InterPro" id="IPR047859">
    <property type="entry name" value="Ribosomal_bL17_CS"/>
</dbReference>
<dbReference type="PANTHER" id="PTHR14413:SF16">
    <property type="entry name" value="LARGE RIBOSOMAL SUBUNIT PROTEIN BL17M"/>
    <property type="match status" value="1"/>
</dbReference>
<dbReference type="GO" id="GO:0003735">
    <property type="term" value="F:structural constituent of ribosome"/>
    <property type="evidence" value="ECO:0007669"/>
    <property type="project" value="InterPro"/>
</dbReference>
<keyword evidence="2 4" id="KW-0689">Ribosomal protein</keyword>
<accession>A0A2G9YW55</accession>
<comment type="caution">
    <text evidence="6">The sequence shown here is derived from an EMBL/GenBank/DDBJ whole genome shotgun (WGS) entry which is preliminary data.</text>
</comment>
<evidence type="ECO:0000256" key="3">
    <source>
        <dbReference type="ARBA" id="ARBA00023274"/>
    </source>
</evidence>
<dbReference type="PANTHER" id="PTHR14413">
    <property type="entry name" value="RIBOSOMAL PROTEIN L17"/>
    <property type="match status" value="1"/>
</dbReference>
<organism evidence="6 7">
    <name type="scientific">Candidatus Nealsonbacteria bacterium CG23_combo_of_CG06-09_8_20_14_all_38_19</name>
    <dbReference type="NCBI Taxonomy" id="1974721"/>
    <lineage>
        <taxon>Bacteria</taxon>
        <taxon>Candidatus Nealsoniibacteriota</taxon>
    </lineage>
</organism>
<dbReference type="Gene3D" id="3.90.1030.10">
    <property type="entry name" value="Ribosomal protein L17"/>
    <property type="match status" value="1"/>
</dbReference>
<dbReference type="HAMAP" id="MF_01368">
    <property type="entry name" value="Ribosomal_bL17"/>
    <property type="match status" value="1"/>
</dbReference>
<dbReference type="InterPro" id="IPR036373">
    <property type="entry name" value="Ribosomal_bL17_sf"/>
</dbReference>
<evidence type="ECO:0000256" key="1">
    <source>
        <dbReference type="ARBA" id="ARBA00008777"/>
    </source>
</evidence>
<dbReference type="EMBL" id="PCRP01000047">
    <property type="protein sequence ID" value="PIP23486.1"/>
    <property type="molecule type" value="Genomic_DNA"/>
</dbReference>
<name>A0A2G9YW55_9BACT</name>
<evidence type="ECO:0000313" key="6">
    <source>
        <dbReference type="EMBL" id="PIP23486.1"/>
    </source>
</evidence>
<evidence type="ECO:0000256" key="4">
    <source>
        <dbReference type="HAMAP-Rule" id="MF_01368"/>
    </source>
</evidence>
<comment type="subunit">
    <text evidence="4">Part of the 50S ribosomal subunit. Contacts protein L32.</text>
</comment>
<gene>
    <name evidence="4" type="primary">rplQ</name>
    <name evidence="6" type="ORF">COX36_02945</name>
</gene>
<protein>
    <recommendedName>
        <fullName evidence="4">Large ribosomal subunit protein bL17</fullName>
    </recommendedName>
</protein>
<evidence type="ECO:0000313" key="7">
    <source>
        <dbReference type="Proteomes" id="UP000230273"/>
    </source>
</evidence>
<dbReference type="InterPro" id="IPR000456">
    <property type="entry name" value="Ribosomal_bL17"/>
</dbReference>
<dbReference type="Proteomes" id="UP000230273">
    <property type="component" value="Unassembled WGS sequence"/>
</dbReference>
<dbReference type="GO" id="GO:0006412">
    <property type="term" value="P:translation"/>
    <property type="evidence" value="ECO:0007669"/>
    <property type="project" value="UniProtKB-UniRule"/>
</dbReference>
<evidence type="ECO:0000256" key="2">
    <source>
        <dbReference type="ARBA" id="ARBA00022980"/>
    </source>
</evidence>
<dbReference type="AlphaFoldDB" id="A0A2G9YW55"/>
<keyword evidence="3 4" id="KW-0687">Ribonucleoprotein</keyword>
<comment type="similarity">
    <text evidence="1 4 5">Belongs to the bacterial ribosomal protein bL17 family.</text>
</comment>
<dbReference type="SUPFAM" id="SSF64263">
    <property type="entry name" value="Prokaryotic ribosomal protein L17"/>
    <property type="match status" value="1"/>
</dbReference>
<dbReference type="Pfam" id="PF01196">
    <property type="entry name" value="Ribosomal_L17"/>
    <property type="match status" value="1"/>
</dbReference>
<dbReference type="NCBIfam" id="TIGR00059">
    <property type="entry name" value="L17"/>
    <property type="match status" value="1"/>
</dbReference>
<dbReference type="GO" id="GO:0022625">
    <property type="term" value="C:cytosolic large ribosomal subunit"/>
    <property type="evidence" value="ECO:0007669"/>
    <property type="project" value="TreeGrafter"/>
</dbReference>
<evidence type="ECO:0000256" key="5">
    <source>
        <dbReference type="RuleBase" id="RU000660"/>
    </source>
</evidence>
<dbReference type="PROSITE" id="PS01167">
    <property type="entry name" value="RIBOSOMAL_L17"/>
    <property type="match status" value="1"/>
</dbReference>
<proteinExistence type="inferred from homology"/>
<sequence>MRKYKKGRKLSRKRNQRKALLKSLAGNLFLKEKIKTTKAKAKEIAGFSEKLITKAKKGDLSSKRLLGALLTKKIAKKLVDEIAPRYKDRKGGYTRITKLGPRKSDSAEMAIIELLK</sequence>
<reference evidence="6 7" key="1">
    <citation type="submission" date="2017-09" db="EMBL/GenBank/DDBJ databases">
        <title>Depth-based differentiation of microbial function through sediment-hosted aquifers and enrichment of novel symbionts in the deep terrestrial subsurface.</title>
        <authorList>
            <person name="Probst A.J."/>
            <person name="Ladd B."/>
            <person name="Jarett J.K."/>
            <person name="Geller-Mcgrath D.E."/>
            <person name="Sieber C.M."/>
            <person name="Emerson J.B."/>
            <person name="Anantharaman K."/>
            <person name="Thomas B.C."/>
            <person name="Malmstrom R."/>
            <person name="Stieglmeier M."/>
            <person name="Klingl A."/>
            <person name="Woyke T."/>
            <person name="Ryan C.M."/>
            <person name="Banfield J.F."/>
        </authorList>
    </citation>
    <scope>NUCLEOTIDE SEQUENCE [LARGE SCALE GENOMIC DNA]</scope>
    <source>
        <strain evidence="6">CG23_combo_of_CG06-09_8_20_14_all_38_19</strain>
    </source>
</reference>